<name>A0A067M5C9_BOTB1</name>
<evidence type="ECO:0000313" key="11">
    <source>
        <dbReference type="EMBL" id="KDQ09895.1"/>
    </source>
</evidence>
<comment type="similarity">
    <text evidence="1 9">Belongs to the Cu-Zn superoxide dismutase family.</text>
</comment>
<evidence type="ECO:0000259" key="10">
    <source>
        <dbReference type="Pfam" id="PF00080"/>
    </source>
</evidence>
<evidence type="ECO:0000256" key="9">
    <source>
        <dbReference type="RuleBase" id="RU000393"/>
    </source>
</evidence>
<keyword evidence="2 9" id="KW-0479">Metal-binding</keyword>
<dbReference type="InterPro" id="IPR001424">
    <property type="entry name" value="SOD_Cu_Zn_dom"/>
</dbReference>
<feature type="domain" description="Superoxide dismutase copper/zinc binding" evidence="10">
    <location>
        <begin position="63"/>
        <end position="201"/>
    </location>
</feature>
<reference evidence="12" key="1">
    <citation type="journal article" date="2014" name="Proc. Natl. Acad. Sci. U.S.A.">
        <title>Extensive sampling of basidiomycete genomes demonstrates inadequacy of the white-rot/brown-rot paradigm for wood decay fungi.</title>
        <authorList>
            <person name="Riley R."/>
            <person name="Salamov A.A."/>
            <person name="Brown D.W."/>
            <person name="Nagy L.G."/>
            <person name="Floudas D."/>
            <person name="Held B.W."/>
            <person name="Levasseur A."/>
            <person name="Lombard V."/>
            <person name="Morin E."/>
            <person name="Otillar R."/>
            <person name="Lindquist E.A."/>
            <person name="Sun H."/>
            <person name="LaButti K.M."/>
            <person name="Schmutz J."/>
            <person name="Jabbour D."/>
            <person name="Luo H."/>
            <person name="Baker S.E."/>
            <person name="Pisabarro A.G."/>
            <person name="Walton J.D."/>
            <person name="Blanchette R.A."/>
            <person name="Henrissat B."/>
            <person name="Martin F."/>
            <person name="Cullen D."/>
            <person name="Hibbett D.S."/>
            <person name="Grigoriev I.V."/>
        </authorList>
    </citation>
    <scope>NUCLEOTIDE SEQUENCE [LARGE SCALE GENOMIC DNA]</scope>
    <source>
        <strain evidence="12">FD-172 SS1</strain>
    </source>
</reference>
<proteinExistence type="inferred from homology"/>
<evidence type="ECO:0000313" key="12">
    <source>
        <dbReference type="Proteomes" id="UP000027195"/>
    </source>
</evidence>
<dbReference type="Pfam" id="PF00080">
    <property type="entry name" value="Sod_Cu"/>
    <property type="match status" value="1"/>
</dbReference>
<evidence type="ECO:0000256" key="5">
    <source>
        <dbReference type="ARBA" id="ARBA00023002"/>
    </source>
</evidence>
<dbReference type="STRING" id="930990.A0A067M5C9"/>
<dbReference type="InterPro" id="IPR018152">
    <property type="entry name" value="SOD_Cu/Zn_BS"/>
</dbReference>
<dbReference type="HOGENOM" id="CLU_056632_4_0_1"/>
<sequence>MANSLRPTSALSFTNPRSLAFAVLFFFLCVFTLFSVLPKPPLHHAHTGPFKAVANLRGDSSSVKGSIVFEQSSPTSPVHITGEITNLDPRSARGFHIHQYGDTSNGCLATGGHYNPHGVTHGAPSDPSTKRHVGDLGNIHADSEGVATIDIHDSLITLAGEFSVLGRGVVVHMGTDDLGRTDHPDSLKTGNAGGRAACGVIGIVA</sequence>
<evidence type="ECO:0000256" key="3">
    <source>
        <dbReference type="ARBA" id="ARBA00022833"/>
    </source>
</evidence>
<dbReference type="Proteomes" id="UP000027195">
    <property type="component" value="Unassembled WGS sequence"/>
</dbReference>
<evidence type="ECO:0000256" key="7">
    <source>
        <dbReference type="ARBA" id="ARBA00023157"/>
    </source>
</evidence>
<dbReference type="OrthoDB" id="2015551at2759"/>
<dbReference type="EC" id="1.15.1.1" evidence="9"/>
<accession>A0A067M5C9</accession>
<keyword evidence="3 9" id="KW-0862">Zinc</keyword>
<evidence type="ECO:0000256" key="1">
    <source>
        <dbReference type="ARBA" id="ARBA00010457"/>
    </source>
</evidence>
<dbReference type="SUPFAM" id="SSF49329">
    <property type="entry name" value="Cu,Zn superoxide dismutase-like"/>
    <property type="match status" value="1"/>
</dbReference>
<keyword evidence="5 9" id="KW-0560">Oxidoreductase</keyword>
<evidence type="ECO:0000256" key="2">
    <source>
        <dbReference type="ARBA" id="ARBA00022723"/>
    </source>
</evidence>
<dbReference type="FunFam" id="2.60.40.200:FF:000003">
    <property type="entry name" value="Superoxide dismutase [Cu-Zn], chloroplastic"/>
    <property type="match status" value="1"/>
</dbReference>
<organism evidence="11 12">
    <name type="scientific">Botryobasidium botryosum (strain FD-172 SS1)</name>
    <dbReference type="NCBI Taxonomy" id="930990"/>
    <lineage>
        <taxon>Eukaryota</taxon>
        <taxon>Fungi</taxon>
        <taxon>Dikarya</taxon>
        <taxon>Basidiomycota</taxon>
        <taxon>Agaricomycotina</taxon>
        <taxon>Agaricomycetes</taxon>
        <taxon>Cantharellales</taxon>
        <taxon>Botryobasidiaceae</taxon>
        <taxon>Botryobasidium</taxon>
    </lineage>
</organism>
<evidence type="ECO:0000256" key="4">
    <source>
        <dbReference type="ARBA" id="ARBA00022862"/>
    </source>
</evidence>
<comment type="function">
    <text evidence="9">Destroys radicals which are normally produced within the cells and which are toxic to biological systems.</text>
</comment>
<comment type="catalytic activity">
    <reaction evidence="8 9">
        <text>2 superoxide + 2 H(+) = H2O2 + O2</text>
        <dbReference type="Rhea" id="RHEA:20696"/>
        <dbReference type="ChEBI" id="CHEBI:15378"/>
        <dbReference type="ChEBI" id="CHEBI:15379"/>
        <dbReference type="ChEBI" id="CHEBI:16240"/>
        <dbReference type="ChEBI" id="CHEBI:18421"/>
        <dbReference type="EC" id="1.15.1.1"/>
    </reaction>
</comment>
<comment type="cofactor">
    <cofactor evidence="9">
        <name>Cu cation</name>
        <dbReference type="ChEBI" id="CHEBI:23378"/>
    </cofactor>
    <text evidence="9">Binds 1 copper ion per subunit.</text>
</comment>
<evidence type="ECO:0000256" key="6">
    <source>
        <dbReference type="ARBA" id="ARBA00023008"/>
    </source>
</evidence>
<dbReference type="InParanoid" id="A0A067M5C9"/>
<gene>
    <name evidence="11" type="ORF">BOTBODRAFT_36707</name>
</gene>
<dbReference type="CDD" id="cd00305">
    <property type="entry name" value="Cu-Zn_Superoxide_Dismutase"/>
    <property type="match status" value="1"/>
</dbReference>
<dbReference type="FunCoup" id="A0A067M5C9">
    <property type="interactions" value="202"/>
</dbReference>
<dbReference type="EMBL" id="KL198073">
    <property type="protein sequence ID" value="KDQ09895.1"/>
    <property type="molecule type" value="Genomic_DNA"/>
</dbReference>
<protein>
    <recommendedName>
        <fullName evidence="9">Superoxide dismutase [Cu-Zn]</fullName>
        <ecNumber evidence="9">1.15.1.1</ecNumber>
    </recommendedName>
</protein>
<dbReference type="InterPro" id="IPR024134">
    <property type="entry name" value="SOD_Cu/Zn_/chaperone"/>
</dbReference>
<dbReference type="PROSITE" id="PS00332">
    <property type="entry name" value="SOD_CU_ZN_2"/>
    <property type="match status" value="1"/>
</dbReference>
<keyword evidence="6 9" id="KW-0186">Copper</keyword>
<dbReference type="PANTHER" id="PTHR10003">
    <property type="entry name" value="SUPEROXIDE DISMUTASE CU-ZN -RELATED"/>
    <property type="match status" value="1"/>
</dbReference>
<dbReference type="PRINTS" id="PR00068">
    <property type="entry name" value="CUZNDISMTASE"/>
</dbReference>
<dbReference type="InterPro" id="IPR036423">
    <property type="entry name" value="SOD-like_Cu/Zn_dom_sf"/>
</dbReference>
<evidence type="ECO:0000256" key="8">
    <source>
        <dbReference type="ARBA" id="ARBA00049204"/>
    </source>
</evidence>
<keyword evidence="4" id="KW-0049">Antioxidant</keyword>
<dbReference type="GO" id="GO:0005507">
    <property type="term" value="F:copper ion binding"/>
    <property type="evidence" value="ECO:0007669"/>
    <property type="project" value="InterPro"/>
</dbReference>
<dbReference type="PROSITE" id="PS00087">
    <property type="entry name" value="SOD_CU_ZN_1"/>
    <property type="match status" value="1"/>
</dbReference>
<keyword evidence="12" id="KW-1185">Reference proteome</keyword>
<dbReference type="GO" id="GO:0004784">
    <property type="term" value="F:superoxide dismutase activity"/>
    <property type="evidence" value="ECO:0007669"/>
    <property type="project" value="UniProtKB-EC"/>
</dbReference>
<keyword evidence="7" id="KW-1015">Disulfide bond</keyword>
<dbReference type="Gene3D" id="2.60.40.200">
    <property type="entry name" value="Superoxide dismutase, copper/zinc binding domain"/>
    <property type="match status" value="1"/>
</dbReference>
<dbReference type="AlphaFoldDB" id="A0A067M5C9"/>
<comment type="cofactor">
    <cofactor evidence="9">
        <name>Zn(2+)</name>
        <dbReference type="ChEBI" id="CHEBI:29105"/>
    </cofactor>
    <text evidence="9">Binds 1 zinc ion per subunit.</text>
</comment>